<organism evidence="1 2">
    <name type="scientific">Pseudovibrio brasiliensis</name>
    <dbReference type="NCBI Taxonomy" id="1898042"/>
    <lineage>
        <taxon>Bacteria</taxon>
        <taxon>Pseudomonadati</taxon>
        <taxon>Pseudomonadota</taxon>
        <taxon>Alphaproteobacteria</taxon>
        <taxon>Hyphomicrobiales</taxon>
        <taxon>Stappiaceae</taxon>
        <taxon>Pseudovibrio</taxon>
    </lineage>
</organism>
<gene>
    <name evidence="1" type="ORF">KGB56_25860</name>
</gene>
<geneLocation type="plasmid" evidence="1 2">
    <name>pAb134-03</name>
</geneLocation>
<dbReference type="Proteomes" id="UP000680706">
    <property type="component" value="Plasmid pAb134-03"/>
</dbReference>
<accession>A0ABX8AZM3</accession>
<proteinExistence type="predicted"/>
<keyword evidence="1" id="KW-0614">Plasmid</keyword>
<keyword evidence="2" id="KW-1185">Reference proteome</keyword>
<evidence type="ECO:0008006" key="3">
    <source>
        <dbReference type="Google" id="ProtNLM"/>
    </source>
</evidence>
<evidence type="ECO:0000313" key="1">
    <source>
        <dbReference type="EMBL" id="QUS59101.1"/>
    </source>
</evidence>
<dbReference type="EMBL" id="CP074129">
    <property type="protein sequence ID" value="QUS59101.1"/>
    <property type="molecule type" value="Genomic_DNA"/>
</dbReference>
<evidence type="ECO:0000313" key="2">
    <source>
        <dbReference type="Proteomes" id="UP000680706"/>
    </source>
</evidence>
<reference evidence="1 2" key="1">
    <citation type="journal article" date="2021" name="Angew. Chem. Int. Ed. Engl.">
        <title>A novel family of nonribosomal peptides modulate collective behavior in Pseudovibrio bacteria isolated from marine sponges.</title>
        <authorList>
            <person name="Ioca L.P."/>
            <person name="Dai Y."/>
            <person name="Kunakom S."/>
            <person name="Diaz-Espinosa J."/>
            <person name="Krunic A."/>
            <person name="Crnkovic C.M."/>
            <person name="Orjala J."/>
            <person name="Sanchez L.M."/>
            <person name="Ferreira A.G."/>
            <person name="Berlinck R.G.S."/>
            <person name="Eustaquio A.S."/>
        </authorList>
    </citation>
    <scope>NUCLEOTIDE SEQUENCE [LARGE SCALE GENOMIC DNA]</scope>
    <source>
        <strain evidence="1 2">Ab134</strain>
        <plasmid evidence="1 2">pAb134-03</plasmid>
    </source>
</reference>
<protein>
    <recommendedName>
        <fullName evidence="3">Glycosaminoglycan attachment site</fullName>
    </recommendedName>
</protein>
<name>A0ABX8AZM3_9HYPH</name>
<sequence>MGTRNSRVPYFTEEVSWWSSHDEALLGMVSLDKVDGDYSWMILARDRIGRFRCAYPNVSIKDQAHAEKMLRVEMAKVITEGEIEKFGEQGDETNSPLNLFEVSTGQDPEKLHPYFKLLMEEKGREPARKVLQELALWLAPSDPHLVREFQTAGFDQRLWELFLWAALREFSYDVEQLEAPDFSCKSPKVEFTLEATTVAPSIQGALAEHPDPKTPIEIEKFNHDYMAIKFGSALTSKLGKKNAHGLHYWEREESKDRPFVIAIADFHKPSSMSQLGSMTYTQSALWRYLYGLHVKWRIEDDKVVIEEGDVEEHQFNGKKIPSNFFSLPLAENVSAVLFSNAGTIAKFDRMGVVAGFGADGYDYFRCGFRPDSDPNAVIGKAFVDDVRAEDYEEYWTQEIQVFHNPHAKHPLSVEHLMGASHHFIENGKLQSLMPDDAVLSSFTNIVKYTQVSGQ</sequence>